<dbReference type="eggNOG" id="COG0455">
    <property type="taxonomic scope" value="Bacteria"/>
</dbReference>
<dbReference type="AlphaFoldDB" id="H0UM03"/>
<evidence type="ECO:0000313" key="2">
    <source>
        <dbReference type="Proteomes" id="UP000003806"/>
    </source>
</evidence>
<evidence type="ECO:0000313" key="1">
    <source>
        <dbReference type="EMBL" id="EHM12545.1"/>
    </source>
</evidence>
<reference evidence="1 2" key="1">
    <citation type="submission" date="2011-11" db="EMBL/GenBank/DDBJ databases">
        <title>The Noncontiguous Finished genome of Jonquetella anthropi DSM 22815.</title>
        <authorList>
            <consortium name="US DOE Joint Genome Institute (JGI-PGF)"/>
            <person name="Lucas S."/>
            <person name="Copeland A."/>
            <person name="Lapidus A."/>
            <person name="Glavina del Rio T."/>
            <person name="Dalin E."/>
            <person name="Tice H."/>
            <person name="Bruce D."/>
            <person name="Goodwin L."/>
            <person name="Pitluck S."/>
            <person name="Peters L."/>
            <person name="Mikhailova N."/>
            <person name="Held B."/>
            <person name="Kyrpides N."/>
            <person name="Mavromatis K."/>
            <person name="Ivanova N."/>
            <person name="Markowitz V."/>
            <person name="Cheng J.-F."/>
            <person name="Hugenholtz P."/>
            <person name="Woyke T."/>
            <person name="Wu D."/>
            <person name="Gronow S."/>
            <person name="Wellnitz S."/>
            <person name="Brambilla E."/>
            <person name="Klenk H.-P."/>
            <person name="Eisen J.A."/>
        </authorList>
    </citation>
    <scope>NUCLEOTIDE SEQUENCE [LARGE SCALE GENOMIC DNA]</scope>
    <source>
        <strain evidence="1 2">DSM 22815</strain>
    </source>
</reference>
<accession>H0UM03</accession>
<sequence>MRTDDREELRRLMGMYEWPKSVAVTGALGSGKTEWVLNLSAGFRALGDDVTVADADIINPYFCIRQVTEALEAEGFQVLTAPGQAKWSDMPVVTSEVDRVLSAPGKRVLLDIGGDAEGALALKQYQLRLRQAGFLLILVVNSFRPQTSTLDSIRVMKSRMEAIGSLEVGALVSNSHVMTETTPEDVYSGWQLVEEASQAFGLPLLYCSTRPSIHEETVKLFQKKGVKTPLWQLSRHMLLPWEPGAIWGTGLPAKNHGHRMLQTYEYNRSKQGSEE</sequence>
<keyword evidence="2" id="KW-1185">Reference proteome</keyword>
<dbReference type="InterPro" id="IPR027417">
    <property type="entry name" value="P-loop_NTPase"/>
</dbReference>
<dbReference type="RefSeq" id="WP_008521981.1">
    <property type="nucleotide sequence ID" value="NZ_CM001376.1"/>
</dbReference>
<name>H0UM03_9BACT</name>
<gene>
    <name evidence="1" type="ORF">JonanDRAFT_0114</name>
</gene>
<dbReference type="OrthoDB" id="9779501at2"/>
<dbReference type="SUPFAM" id="SSF52540">
    <property type="entry name" value="P-loop containing nucleoside triphosphate hydrolases"/>
    <property type="match status" value="1"/>
</dbReference>
<proteinExistence type="predicted"/>
<evidence type="ECO:0008006" key="3">
    <source>
        <dbReference type="Google" id="ProtNLM"/>
    </source>
</evidence>
<dbReference type="EMBL" id="CM001376">
    <property type="protein sequence ID" value="EHM12545.1"/>
    <property type="molecule type" value="Genomic_DNA"/>
</dbReference>
<dbReference type="Proteomes" id="UP000003806">
    <property type="component" value="Chromosome"/>
</dbReference>
<protein>
    <recommendedName>
        <fullName evidence="3">CobQ/CobB/MinD/ParA nucleotide binding domain-containing protein</fullName>
    </recommendedName>
</protein>
<organism evidence="1 2">
    <name type="scientific">Jonquetella anthropi DSM 22815</name>
    <dbReference type="NCBI Taxonomy" id="885272"/>
    <lineage>
        <taxon>Bacteria</taxon>
        <taxon>Thermotogati</taxon>
        <taxon>Synergistota</taxon>
        <taxon>Synergistia</taxon>
        <taxon>Synergistales</taxon>
        <taxon>Dethiosulfovibrionaceae</taxon>
        <taxon>Jonquetella</taxon>
    </lineage>
</organism>
<dbReference type="STRING" id="885272.JonanDRAFT_0114"/>
<dbReference type="HOGENOM" id="CLU_084710_0_0_0"/>